<accession>A0ACC2U1Z3</accession>
<dbReference type="Proteomes" id="UP001165960">
    <property type="component" value="Unassembled WGS sequence"/>
</dbReference>
<sequence>MKLLVFALVVYVSTQADQPPKPNAPPIPVNPQTPTTSPGPTSKPSINPTQAQAPQSTNAVAKTTTPPIPVLPTNGPNRTVQEPSTASPTSPLKTVTNEPPSAGVPTLSTQALPKDGKNVPVQTITLPPNSSTQADIKVKPTKTSQGTILPTATNDSANGTPPEGRGSSSSITSTEEVNDFLDTIGDHGTQPPPVETPANEQNVTPSKEK</sequence>
<evidence type="ECO:0000313" key="2">
    <source>
        <dbReference type="Proteomes" id="UP001165960"/>
    </source>
</evidence>
<evidence type="ECO:0000313" key="1">
    <source>
        <dbReference type="EMBL" id="KAJ9080462.1"/>
    </source>
</evidence>
<proteinExistence type="predicted"/>
<protein>
    <submittedName>
        <fullName evidence="1">Uncharacterized protein</fullName>
    </submittedName>
</protein>
<organism evidence="1 2">
    <name type="scientific">Entomophthora muscae</name>
    <dbReference type="NCBI Taxonomy" id="34485"/>
    <lineage>
        <taxon>Eukaryota</taxon>
        <taxon>Fungi</taxon>
        <taxon>Fungi incertae sedis</taxon>
        <taxon>Zoopagomycota</taxon>
        <taxon>Entomophthoromycotina</taxon>
        <taxon>Entomophthoromycetes</taxon>
        <taxon>Entomophthorales</taxon>
        <taxon>Entomophthoraceae</taxon>
        <taxon>Entomophthora</taxon>
    </lineage>
</organism>
<dbReference type="EMBL" id="QTSX02001555">
    <property type="protein sequence ID" value="KAJ9080462.1"/>
    <property type="molecule type" value="Genomic_DNA"/>
</dbReference>
<comment type="caution">
    <text evidence="1">The sequence shown here is derived from an EMBL/GenBank/DDBJ whole genome shotgun (WGS) entry which is preliminary data.</text>
</comment>
<name>A0ACC2U1Z3_9FUNG</name>
<keyword evidence="2" id="KW-1185">Reference proteome</keyword>
<reference evidence="1" key="1">
    <citation type="submission" date="2022-04" db="EMBL/GenBank/DDBJ databases">
        <title>Genome of the entomopathogenic fungus Entomophthora muscae.</title>
        <authorList>
            <person name="Elya C."/>
            <person name="Lovett B.R."/>
            <person name="Lee E."/>
            <person name="Macias A.M."/>
            <person name="Hajek A.E."/>
            <person name="De Bivort B.L."/>
            <person name="Kasson M.T."/>
            <person name="De Fine Licht H.H."/>
            <person name="Stajich J.E."/>
        </authorList>
    </citation>
    <scope>NUCLEOTIDE SEQUENCE</scope>
    <source>
        <strain evidence="1">Berkeley</strain>
    </source>
</reference>
<gene>
    <name evidence="1" type="ORF">DSO57_1024715</name>
</gene>